<evidence type="ECO:0000313" key="1">
    <source>
        <dbReference type="EMBL" id="MXV50074.1"/>
    </source>
</evidence>
<dbReference type="Proteomes" id="UP000466586">
    <property type="component" value="Unassembled WGS sequence"/>
</dbReference>
<keyword evidence="2" id="KW-1185">Reference proteome</keyword>
<proteinExistence type="predicted"/>
<evidence type="ECO:0008006" key="3">
    <source>
        <dbReference type="Google" id="ProtNLM"/>
    </source>
</evidence>
<dbReference type="Pfam" id="PF18950">
    <property type="entry name" value="DUF5694"/>
    <property type="match status" value="1"/>
</dbReference>
<name>A0A7K1Y666_9SPHI</name>
<dbReference type="AlphaFoldDB" id="A0A7K1Y666"/>
<comment type="caution">
    <text evidence="1">The sequence shown here is derived from an EMBL/GenBank/DDBJ whole genome shotgun (WGS) entry which is preliminary data.</text>
</comment>
<gene>
    <name evidence="1" type="ORF">GS399_03750</name>
</gene>
<dbReference type="RefSeq" id="WP_160843267.1">
    <property type="nucleotide sequence ID" value="NZ_WVHT01000002.1"/>
</dbReference>
<accession>A0A7K1Y666</accession>
<dbReference type="InterPro" id="IPR043749">
    <property type="entry name" value="DUF5694"/>
</dbReference>
<dbReference type="EMBL" id="WVHT01000002">
    <property type="protein sequence ID" value="MXV50074.1"/>
    <property type="molecule type" value="Genomic_DNA"/>
</dbReference>
<reference evidence="1 2" key="1">
    <citation type="submission" date="2019-11" db="EMBL/GenBank/DDBJ databases">
        <title>Pedobacter sp. HMF7647 Genome sequencing and assembly.</title>
        <authorList>
            <person name="Kang H."/>
            <person name="Kim H."/>
            <person name="Joh K."/>
        </authorList>
    </citation>
    <scope>NUCLEOTIDE SEQUENCE [LARGE SCALE GENOMIC DNA]</scope>
    <source>
        <strain evidence="1 2">HMF7647</strain>
    </source>
</reference>
<organism evidence="1 2">
    <name type="scientific">Hufsiella arboris</name>
    <dbReference type="NCBI Taxonomy" id="2695275"/>
    <lineage>
        <taxon>Bacteria</taxon>
        <taxon>Pseudomonadati</taxon>
        <taxon>Bacteroidota</taxon>
        <taxon>Sphingobacteriia</taxon>
        <taxon>Sphingobacteriales</taxon>
        <taxon>Sphingobacteriaceae</taxon>
        <taxon>Hufsiella</taxon>
    </lineage>
</organism>
<sequence length="268" mass="30836">MKQLAFSLALILFANFLFGQNLSTKTKILLIGTVHFETPHTDKFELETDNFLEPKRQKELEELTKNLLETKADKVMIERQSKDQDKIDSLYNAYLTNKYNLTVSEREQIGFRLAKKLKLKAINCIDADYSLHDSLMSVTAKNNNQLYLLEKLGEDAKTLLGEVDNKVKSSSITETLKFINRPDLLQRNLSLYLKYFAKIGAGNNFAGAEFVSEWYLRNLGIYANILNQVKPTDKFIIVIFGQGHIPILQHFFQNNDDYELIEVNSVLK</sequence>
<protein>
    <recommendedName>
        <fullName evidence="3">TraB/GumN family protein</fullName>
    </recommendedName>
</protein>
<evidence type="ECO:0000313" key="2">
    <source>
        <dbReference type="Proteomes" id="UP000466586"/>
    </source>
</evidence>